<dbReference type="InterPro" id="IPR014858">
    <property type="entry name" value="BrxB"/>
</dbReference>
<accession>A0ABS7DJE1</accession>
<name>A0ABS7DJE1_9GAMM</name>
<dbReference type="Pfam" id="PF08747">
    <property type="entry name" value="BrxB"/>
    <property type="match status" value="1"/>
</dbReference>
<sequence>MILNGKFPPYDEIFNHLVKVVSSERFLNKQGLGKEVPFFIFPFSPEDALRIEDDVINVIKKLKVERGIEILHLNLYKICIEMLKEREVFDSIIEDESSYEKDDLLDMLQSLLDPESNLIPKIREIIVDKQFDVAFITGVGEIYPYIRSHTVLNNLQSTIEEQPTVMFFPGSYSHSDTKGASLDLFNIMPGDRYYRAFNLLDYQI</sequence>
<keyword evidence="2" id="KW-1185">Reference proteome</keyword>
<protein>
    <submittedName>
        <fullName evidence="1">DUF1788 domain-containing protein</fullName>
    </submittedName>
</protein>
<comment type="caution">
    <text evidence="1">The sequence shown here is derived from an EMBL/GenBank/DDBJ whole genome shotgun (WGS) entry which is preliminary data.</text>
</comment>
<dbReference type="Proteomes" id="UP000731465">
    <property type="component" value="Unassembled WGS sequence"/>
</dbReference>
<dbReference type="EMBL" id="JAGFNY010000039">
    <property type="protein sequence ID" value="MBW7570965.1"/>
    <property type="molecule type" value="Genomic_DNA"/>
</dbReference>
<organism evidence="1 2">
    <name type="scientific">Succinivibrio faecicola</name>
    <dbReference type="NCBI Taxonomy" id="2820300"/>
    <lineage>
        <taxon>Bacteria</taxon>
        <taxon>Pseudomonadati</taxon>
        <taxon>Pseudomonadota</taxon>
        <taxon>Gammaproteobacteria</taxon>
        <taxon>Aeromonadales</taxon>
        <taxon>Succinivibrionaceae</taxon>
        <taxon>Succinivibrio</taxon>
    </lineage>
</organism>
<evidence type="ECO:0000313" key="2">
    <source>
        <dbReference type="Proteomes" id="UP000731465"/>
    </source>
</evidence>
<proteinExistence type="predicted"/>
<evidence type="ECO:0000313" key="1">
    <source>
        <dbReference type="EMBL" id="MBW7570965.1"/>
    </source>
</evidence>
<gene>
    <name evidence="1" type="ORF">J5V48_08670</name>
</gene>
<reference evidence="1 2" key="1">
    <citation type="submission" date="2021-03" db="EMBL/GenBank/DDBJ databases">
        <title>Succinivibrio sp. nov. isolated from feces of cow.</title>
        <authorList>
            <person name="Choi J.-Y."/>
        </authorList>
    </citation>
    <scope>NUCLEOTIDE SEQUENCE [LARGE SCALE GENOMIC DNA]</scope>
    <source>
        <strain evidence="1 2">AGMB01872</strain>
    </source>
</reference>
<dbReference type="RefSeq" id="WP_219938188.1">
    <property type="nucleotide sequence ID" value="NZ_JAGFNY010000039.1"/>
</dbReference>